<protein>
    <recommendedName>
        <fullName evidence="8">Rhodopsin domain-containing protein</fullName>
    </recommendedName>
</protein>
<keyword evidence="10" id="KW-1185">Reference proteome</keyword>
<keyword evidence="4 7" id="KW-0472">Membrane</keyword>
<keyword evidence="3 7" id="KW-1133">Transmembrane helix</keyword>
<evidence type="ECO:0000313" key="9">
    <source>
        <dbReference type="EMBL" id="KAK3902900.1"/>
    </source>
</evidence>
<dbReference type="InterPro" id="IPR049326">
    <property type="entry name" value="Rhodopsin_dom_fungi"/>
</dbReference>
<keyword evidence="2 7" id="KW-0812">Transmembrane</keyword>
<dbReference type="AlphaFoldDB" id="A0AAN6RTY1"/>
<dbReference type="GO" id="GO:0016020">
    <property type="term" value="C:membrane"/>
    <property type="evidence" value="ECO:0007669"/>
    <property type="project" value="UniProtKB-SubCell"/>
</dbReference>
<dbReference type="InterPro" id="IPR052337">
    <property type="entry name" value="SAT4-like"/>
</dbReference>
<comment type="caution">
    <text evidence="9">The sequence shown here is derived from an EMBL/GenBank/DDBJ whole genome shotgun (WGS) entry which is preliminary data.</text>
</comment>
<dbReference type="Proteomes" id="UP001303889">
    <property type="component" value="Unassembled WGS sequence"/>
</dbReference>
<comment type="similarity">
    <text evidence="5">Belongs to the SAT4 family.</text>
</comment>
<feature type="domain" description="Rhodopsin" evidence="8">
    <location>
        <begin position="176"/>
        <end position="250"/>
    </location>
</feature>
<evidence type="ECO:0000256" key="4">
    <source>
        <dbReference type="ARBA" id="ARBA00023136"/>
    </source>
</evidence>
<dbReference type="EMBL" id="MU855480">
    <property type="protein sequence ID" value="KAK3902900.1"/>
    <property type="molecule type" value="Genomic_DNA"/>
</dbReference>
<dbReference type="PANTHER" id="PTHR33048:SF42">
    <property type="entry name" value="INTEGRAL MEMBRANE PROTEIN"/>
    <property type="match status" value="1"/>
</dbReference>
<evidence type="ECO:0000256" key="1">
    <source>
        <dbReference type="ARBA" id="ARBA00004141"/>
    </source>
</evidence>
<feature type="compositionally biased region" description="Basic and acidic residues" evidence="6">
    <location>
        <begin position="332"/>
        <end position="348"/>
    </location>
</feature>
<organism evidence="9 10">
    <name type="scientific">Staphylotrichum tortipilum</name>
    <dbReference type="NCBI Taxonomy" id="2831512"/>
    <lineage>
        <taxon>Eukaryota</taxon>
        <taxon>Fungi</taxon>
        <taxon>Dikarya</taxon>
        <taxon>Ascomycota</taxon>
        <taxon>Pezizomycotina</taxon>
        <taxon>Sordariomycetes</taxon>
        <taxon>Sordariomycetidae</taxon>
        <taxon>Sordariales</taxon>
        <taxon>Chaetomiaceae</taxon>
        <taxon>Staphylotrichum</taxon>
    </lineage>
</organism>
<evidence type="ECO:0000256" key="6">
    <source>
        <dbReference type="SAM" id="MobiDB-lite"/>
    </source>
</evidence>
<sequence length="354" mass="39169">MAEVTHFTASVSPKLTPEEYAALPHDNAGPKLLASIWTLGFIATVFLGLRVYCRLLRRQHLWWDDGILIAAWVCFLVEAALLTHMTTLGFGLHIWDFDPNNMQALAMPTNVAGTFIMTATVWSKTSFGVTLIHITNGWIKQAAWFCIISMNITMFISALLPWISCTPLQKVWDLSFIWNLQMHRNEKLGVGVALSMGVFAGITAIIKTVHLPLVTASNPAESIPLWIWGNAEVCSSIIAASIPMLRVLVREAKSSLQYPSGYYEKETGVSGNYSRFVTITSTRPPGAATTSDVELHKLGDDRSDRGILDEDNRKGLQAKTRIVQVTDIMIKYDEERGTGTEGESEREPTPGSRG</sequence>
<gene>
    <name evidence="9" type="ORF">C8A05DRAFT_43761</name>
</gene>
<feature type="transmembrane region" description="Helical" evidence="7">
    <location>
        <begin position="69"/>
        <end position="92"/>
    </location>
</feature>
<feature type="domain" description="Rhodopsin" evidence="8">
    <location>
        <begin position="49"/>
        <end position="174"/>
    </location>
</feature>
<name>A0AAN6RTY1_9PEZI</name>
<evidence type="ECO:0000256" key="5">
    <source>
        <dbReference type="ARBA" id="ARBA00038359"/>
    </source>
</evidence>
<proteinExistence type="inferred from homology"/>
<reference evidence="9" key="1">
    <citation type="journal article" date="2023" name="Mol. Phylogenet. Evol.">
        <title>Genome-scale phylogeny and comparative genomics of the fungal order Sordariales.</title>
        <authorList>
            <person name="Hensen N."/>
            <person name="Bonometti L."/>
            <person name="Westerberg I."/>
            <person name="Brannstrom I.O."/>
            <person name="Guillou S."/>
            <person name="Cros-Aarteil S."/>
            <person name="Calhoun S."/>
            <person name="Haridas S."/>
            <person name="Kuo A."/>
            <person name="Mondo S."/>
            <person name="Pangilinan J."/>
            <person name="Riley R."/>
            <person name="LaButti K."/>
            <person name="Andreopoulos B."/>
            <person name="Lipzen A."/>
            <person name="Chen C."/>
            <person name="Yan M."/>
            <person name="Daum C."/>
            <person name="Ng V."/>
            <person name="Clum A."/>
            <person name="Steindorff A."/>
            <person name="Ohm R.A."/>
            <person name="Martin F."/>
            <person name="Silar P."/>
            <person name="Natvig D.O."/>
            <person name="Lalanne C."/>
            <person name="Gautier V."/>
            <person name="Ament-Velasquez S.L."/>
            <person name="Kruys A."/>
            <person name="Hutchinson M.I."/>
            <person name="Powell A.J."/>
            <person name="Barry K."/>
            <person name="Miller A.N."/>
            <person name="Grigoriev I.V."/>
            <person name="Debuchy R."/>
            <person name="Gladieux P."/>
            <person name="Hiltunen Thoren M."/>
            <person name="Johannesson H."/>
        </authorList>
    </citation>
    <scope>NUCLEOTIDE SEQUENCE</scope>
    <source>
        <strain evidence="9">CBS 103.79</strain>
    </source>
</reference>
<comment type="subcellular location">
    <subcellularLocation>
        <location evidence="1">Membrane</location>
        <topology evidence="1">Multi-pass membrane protein</topology>
    </subcellularLocation>
</comment>
<feature type="transmembrane region" description="Helical" evidence="7">
    <location>
        <begin position="188"/>
        <end position="206"/>
    </location>
</feature>
<dbReference type="Pfam" id="PF20684">
    <property type="entry name" value="Fung_rhodopsin"/>
    <property type="match status" value="2"/>
</dbReference>
<dbReference type="PANTHER" id="PTHR33048">
    <property type="entry name" value="PTH11-LIKE INTEGRAL MEMBRANE PROTEIN (AFU_ORTHOLOGUE AFUA_5G11245)"/>
    <property type="match status" value="1"/>
</dbReference>
<evidence type="ECO:0000259" key="8">
    <source>
        <dbReference type="Pfam" id="PF20684"/>
    </source>
</evidence>
<accession>A0AAN6RTY1</accession>
<evidence type="ECO:0000313" key="10">
    <source>
        <dbReference type="Proteomes" id="UP001303889"/>
    </source>
</evidence>
<feature type="transmembrane region" description="Helical" evidence="7">
    <location>
        <begin position="142"/>
        <end position="168"/>
    </location>
</feature>
<feature type="transmembrane region" description="Helical" evidence="7">
    <location>
        <begin position="104"/>
        <end position="122"/>
    </location>
</feature>
<feature type="region of interest" description="Disordered" evidence="6">
    <location>
        <begin position="332"/>
        <end position="354"/>
    </location>
</feature>
<evidence type="ECO:0000256" key="3">
    <source>
        <dbReference type="ARBA" id="ARBA00022989"/>
    </source>
</evidence>
<feature type="transmembrane region" description="Helical" evidence="7">
    <location>
        <begin position="32"/>
        <end position="49"/>
    </location>
</feature>
<evidence type="ECO:0000256" key="7">
    <source>
        <dbReference type="SAM" id="Phobius"/>
    </source>
</evidence>
<evidence type="ECO:0000256" key="2">
    <source>
        <dbReference type="ARBA" id="ARBA00022692"/>
    </source>
</evidence>
<reference evidence="9" key="2">
    <citation type="submission" date="2023-05" db="EMBL/GenBank/DDBJ databases">
        <authorList>
            <consortium name="Lawrence Berkeley National Laboratory"/>
            <person name="Steindorff A."/>
            <person name="Hensen N."/>
            <person name="Bonometti L."/>
            <person name="Westerberg I."/>
            <person name="Brannstrom I.O."/>
            <person name="Guillou S."/>
            <person name="Cros-Aarteil S."/>
            <person name="Calhoun S."/>
            <person name="Haridas S."/>
            <person name="Kuo A."/>
            <person name="Mondo S."/>
            <person name="Pangilinan J."/>
            <person name="Riley R."/>
            <person name="Labutti K."/>
            <person name="Andreopoulos B."/>
            <person name="Lipzen A."/>
            <person name="Chen C."/>
            <person name="Yanf M."/>
            <person name="Daum C."/>
            <person name="Ng V."/>
            <person name="Clum A."/>
            <person name="Ohm R."/>
            <person name="Martin F."/>
            <person name="Silar P."/>
            <person name="Natvig D."/>
            <person name="Lalanne C."/>
            <person name="Gautier V."/>
            <person name="Ament-Velasquez S.L."/>
            <person name="Kruys A."/>
            <person name="Hutchinson M.I."/>
            <person name="Powell A.J."/>
            <person name="Barry K."/>
            <person name="Miller A.N."/>
            <person name="Grigoriev I.V."/>
            <person name="Debuchy R."/>
            <person name="Gladieux P."/>
            <person name="Thoren M.H."/>
            <person name="Johannesson H."/>
        </authorList>
    </citation>
    <scope>NUCLEOTIDE SEQUENCE</scope>
    <source>
        <strain evidence="9">CBS 103.79</strain>
    </source>
</reference>